<evidence type="ECO:0000313" key="3">
    <source>
        <dbReference type="Proteomes" id="UP001355207"/>
    </source>
</evidence>
<dbReference type="AlphaFoldDB" id="A0AAX4JZD1"/>
<gene>
    <name evidence="2" type="ORF">L201_005005</name>
</gene>
<dbReference type="GO" id="GO:0015937">
    <property type="term" value="P:coenzyme A biosynthetic process"/>
    <property type="evidence" value="ECO:0007669"/>
    <property type="project" value="TreeGrafter"/>
</dbReference>
<keyword evidence="3" id="KW-1185">Reference proteome</keyword>
<dbReference type="Gene3D" id="3.40.50.620">
    <property type="entry name" value="HUPs"/>
    <property type="match status" value="1"/>
</dbReference>
<dbReference type="InterPro" id="IPR014729">
    <property type="entry name" value="Rossmann-like_a/b/a_fold"/>
</dbReference>
<sequence>MTDFTLIPLKTHSILLLPFTTSILSDPSEIISTILNTLPKSSKESFTIILTTPPQITNKNDQEQLYTKLLLSPKAHFETFQTFLGRIYSALATAQSNAGKILMDVEVHFDGEKGSWENKIFRNGIRSNIDNGSDSESEGEYQILTPDGVFIPPQLNEYIPSIPQISLPPIPDALDQDGHILEISSPSFPSKPEPGPRVVALGGTFDHLHAAHKLLLHLSHFLVSERLIVGLMSDTLLNSKKHFELVENLDRRINGVESFLNRLGGSVYDDKNENSAKIITQEKGKRIKLDVKEITDAYGPTAYENDIDALIVSKETLSGGLAVNNKRKENNLTELEIFVIDVIGDQKDSQSTLTGQGLDESILKELKMGSTGIRNWIYQQNQNQSQKE</sequence>
<dbReference type="GeneID" id="91095675"/>
<protein>
    <recommendedName>
        <fullName evidence="1">Cytidyltransferase-like domain-containing protein</fullName>
    </recommendedName>
</protein>
<dbReference type="PANTHER" id="PTHR10695:SF46">
    <property type="entry name" value="BIFUNCTIONAL COENZYME A SYNTHASE-RELATED"/>
    <property type="match status" value="1"/>
</dbReference>
<name>A0AAX4JZD1_9TREE</name>
<proteinExistence type="predicted"/>
<evidence type="ECO:0000259" key="1">
    <source>
        <dbReference type="Pfam" id="PF01467"/>
    </source>
</evidence>
<dbReference type="Proteomes" id="UP001355207">
    <property type="component" value="Chromosome 6"/>
</dbReference>
<dbReference type="RefSeq" id="XP_066076835.1">
    <property type="nucleotide sequence ID" value="XM_066220738.1"/>
</dbReference>
<feature type="domain" description="Cytidyltransferase-like" evidence="1">
    <location>
        <begin position="201"/>
        <end position="325"/>
    </location>
</feature>
<dbReference type="PANTHER" id="PTHR10695">
    <property type="entry name" value="DEPHOSPHO-COA KINASE-RELATED"/>
    <property type="match status" value="1"/>
</dbReference>
<organism evidence="2 3">
    <name type="scientific">Kwoniella dendrophila CBS 6074</name>
    <dbReference type="NCBI Taxonomy" id="1295534"/>
    <lineage>
        <taxon>Eukaryota</taxon>
        <taxon>Fungi</taxon>
        <taxon>Dikarya</taxon>
        <taxon>Basidiomycota</taxon>
        <taxon>Agaricomycotina</taxon>
        <taxon>Tremellomycetes</taxon>
        <taxon>Tremellales</taxon>
        <taxon>Cryptococcaceae</taxon>
        <taxon>Kwoniella</taxon>
    </lineage>
</organism>
<reference evidence="2 3" key="1">
    <citation type="submission" date="2024-01" db="EMBL/GenBank/DDBJ databases">
        <title>Comparative genomics of Cryptococcus and Kwoniella reveals pathogenesis evolution and contrasting modes of karyotype evolution via chromosome fusion or intercentromeric recombination.</title>
        <authorList>
            <person name="Coelho M.A."/>
            <person name="David-Palma M."/>
            <person name="Shea T."/>
            <person name="Bowers K."/>
            <person name="McGinley-Smith S."/>
            <person name="Mohammad A.W."/>
            <person name="Gnirke A."/>
            <person name="Yurkov A.M."/>
            <person name="Nowrousian M."/>
            <person name="Sun S."/>
            <person name="Cuomo C.A."/>
            <person name="Heitman J."/>
        </authorList>
    </citation>
    <scope>NUCLEOTIDE SEQUENCE [LARGE SCALE GENOMIC DNA]</scope>
    <source>
        <strain evidence="2 3">CBS 6074</strain>
    </source>
</reference>
<dbReference type="Pfam" id="PF01467">
    <property type="entry name" value="CTP_transf_like"/>
    <property type="match status" value="1"/>
</dbReference>
<dbReference type="EMBL" id="CP144103">
    <property type="protein sequence ID" value="WWC90072.1"/>
    <property type="molecule type" value="Genomic_DNA"/>
</dbReference>
<accession>A0AAX4JZD1</accession>
<dbReference type="GO" id="GO:0004140">
    <property type="term" value="F:dephospho-CoA kinase activity"/>
    <property type="evidence" value="ECO:0007669"/>
    <property type="project" value="TreeGrafter"/>
</dbReference>
<evidence type="ECO:0000313" key="2">
    <source>
        <dbReference type="EMBL" id="WWC90072.1"/>
    </source>
</evidence>
<dbReference type="InterPro" id="IPR004821">
    <property type="entry name" value="Cyt_trans-like"/>
</dbReference>
<dbReference type="SUPFAM" id="SSF52374">
    <property type="entry name" value="Nucleotidylyl transferase"/>
    <property type="match status" value="1"/>
</dbReference>